<feature type="domain" description="CusB-like beta-barrel" evidence="5">
    <location>
        <begin position="283"/>
        <end position="357"/>
    </location>
</feature>
<feature type="domain" description="Heavy metal binding" evidence="3">
    <location>
        <begin position="45"/>
        <end position="71"/>
    </location>
</feature>
<dbReference type="Proteomes" id="UP000248330">
    <property type="component" value="Unassembled WGS sequence"/>
</dbReference>
<reference evidence="7 8" key="1">
    <citation type="submission" date="2018-04" db="EMBL/GenBank/DDBJ databases">
        <title>Genomic Encyclopedia of Type Strains, Phase IV (KMG-IV): sequencing the most valuable type-strain genomes for metagenomic binning, comparative biology and taxonomic classification.</title>
        <authorList>
            <person name="Goeker M."/>
        </authorList>
    </citation>
    <scope>NUCLEOTIDE SEQUENCE [LARGE SCALE GENOMIC DNA]</scope>
    <source>
        <strain evidence="7 8">DSM 104150</strain>
    </source>
</reference>
<dbReference type="GO" id="GO:0060003">
    <property type="term" value="P:copper ion export"/>
    <property type="evidence" value="ECO:0007669"/>
    <property type="project" value="TreeGrafter"/>
</dbReference>
<comment type="similarity">
    <text evidence="1">Belongs to the membrane fusion protein (MFP) (TC 8.A.1) family.</text>
</comment>
<dbReference type="SUPFAM" id="SSF111369">
    <property type="entry name" value="HlyD-like secretion proteins"/>
    <property type="match status" value="1"/>
</dbReference>
<proteinExistence type="inferred from homology"/>
<evidence type="ECO:0000259" key="3">
    <source>
        <dbReference type="Pfam" id="PF19335"/>
    </source>
</evidence>
<keyword evidence="8" id="KW-1185">Reference proteome</keyword>
<dbReference type="InterPro" id="IPR045800">
    <property type="entry name" value="HMBD"/>
</dbReference>
<dbReference type="InterPro" id="IPR006143">
    <property type="entry name" value="RND_pump_MFP"/>
</dbReference>
<dbReference type="AlphaFoldDB" id="A0A318DZU6"/>
<dbReference type="PANTHER" id="PTHR30097:SF15">
    <property type="entry name" value="CATION EFFLUX SYSTEM PROTEIN CUSB"/>
    <property type="match status" value="1"/>
</dbReference>
<dbReference type="InterPro" id="IPR051909">
    <property type="entry name" value="MFP_Cation_Efflux"/>
</dbReference>
<dbReference type="GO" id="GO:0016020">
    <property type="term" value="C:membrane"/>
    <property type="evidence" value="ECO:0007669"/>
    <property type="project" value="InterPro"/>
</dbReference>
<dbReference type="Pfam" id="PF19335">
    <property type="entry name" value="HMBD"/>
    <property type="match status" value="2"/>
</dbReference>
<dbReference type="InterPro" id="IPR058790">
    <property type="entry name" value="BSH_CusB"/>
</dbReference>
<dbReference type="EMBL" id="QICN01000015">
    <property type="protein sequence ID" value="PXV63709.1"/>
    <property type="molecule type" value="Genomic_DNA"/>
</dbReference>
<evidence type="ECO:0000256" key="1">
    <source>
        <dbReference type="ARBA" id="ARBA00009477"/>
    </source>
</evidence>
<dbReference type="Pfam" id="PF25954">
    <property type="entry name" value="Beta-barrel_RND_2"/>
    <property type="match status" value="1"/>
</dbReference>
<dbReference type="GO" id="GO:0015679">
    <property type="term" value="P:plasma membrane copper ion transport"/>
    <property type="evidence" value="ECO:0007669"/>
    <property type="project" value="TreeGrafter"/>
</dbReference>
<dbReference type="Gene3D" id="2.40.50.100">
    <property type="match status" value="1"/>
</dbReference>
<feature type="domain" description="CusB-like barrel-sandwich hybrid" evidence="4">
    <location>
        <begin position="170"/>
        <end position="278"/>
    </location>
</feature>
<organism evidence="7 8">
    <name type="scientific">Sinimarinibacterium flocculans</name>
    <dbReference type="NCBI Taxonomy" id="985250"/>
    <lineage>
        <taxon>Bacteria</taxon>
        <taxon>Pseudomonadati</taxon>
        <taxon>Pseudomonadota</taxon>
        <taxon>Gammaproteobacteria</taxon>
        <taxon>Nevskiales</taxon>
        <taxon>Nevskiaceae</taxon>
        <taxon>Sinimarinibacterium</taxon>
    </lineage>
</organism>
<evidence type="ECO:0000259" key="6">
    <source>
        <dbReference type="Pfam" id="PF25975"/>
    </source>
</evidence>
<name>A0A318DZU6_9GAMM</name>
<keyword evidence="2" id="KW-0813">Transport</keyword>
<dbReference type="GO" id="GO:0022857">
    <property type="term" value="F:transmembrane transporter activity"/>
    <property type="evidence" value="ECO:0007669"/>
    <property type="project" value="InterPro"/>
</dbReference>
<dbReference type="InterPro" id="IPR058792">
    <property type="entry name" value="Beta-barrel_RND_2"/>
</dbReference>
<dbReference type="InterPro" id="IPR058649">
    <property type="entry name" value="CzcB_C"/>
</dbReference>
<evidence type="ECO:0000313" key="7">
    <source>
        <dbReference type="EMBL" id="PXV63709.1"/>
    </source>
</evidence>
<feature type="domain" description="CzcB-like C-terminal circularly permuted SH3-like" evidence="6">
    <location>
        <begin position="368"/>
        <end position="426"/>
    </location>
</feature>
<comment type="caution">
    <text evidence="7">The sequence shown here is derived from an EMBL/GenBank/DDBJ whole genome shotgun (WGS) entry which is preliminary data.</text>
</comment>
<accession>A0A318DZU6</accession>
<dbReference type="Gene3D" id="2.40.420.20">
    <property type="match status" value="1"/>
</dbReference>
<dbReference type="NCBIfam" id="TIGR01730">
    <property type="entry name" value="RND_mfp"/>
    <property type="match status" value="1"/>
</dbReference>
<protein>
    <submittedName>
        <fullName evidence="7">Cu(I)/Ag(I) efflux system membrane fusion protein</fullName>
    </submittedName>
</protein>
<dbReference type="PANTHER" id="PTHR30097">
    <property type="entry name" value="CATION EFFLUX SYSTEM PROTEIN CUSB"/>
    <property type="match status" value="1"/>
</dbReference>
<dbReference type="GO" id="GO:0046914">
    <property type="term" value="F:transition metal ion binding"/>
    <property type="evidence" value="ECO:0007669"/>
    <property type="project" value="TreeGrafter"/>
</dbReference>
<dbReference type="Pfam" id="PF25919">
    <property type="entry name" value="BSH_CusB"/>
    <property type="match status" value="1"/>
</dbReference>
<dbReference type="Gene3D" id="2.40.30.170">
    <property type="match status" value="1"/>
</dbReference>
<evidence type="ECO:0000313" key="8">
    <source>
        <dbReference type="Proteomes" id="UP000248330"/>
    </source>
</evidence>
<dbReference type="GO" id="GO:0030288">
    <property type="term" value="C:outer membrane-bounded periplasmic space"/>
    <property type="evidence" value="ECO:0007669"/>
    <property type="project" value="TreeGrafter"/>
</dbReference>
<evidence type="ECO:0000259" key="5">
    <source>
        <dbReference type="Pfam" id="PF25954"/>
    </source>
</evidence>
<dbReference type="FunFam" id="2.40.30.170:FF:000010">
    <property type="entry name" value="Efflux RND transporter periplasmic adaptor subunit"/>
    <property type="match status" value="1"/>
</dbReference>
<evidence type="ECO:0000256" key="2">
    <source>
        <dbReference type="ARBA" id="ARBA00022448"/>
    </source>
</evidence>
<evidence type="ECO:0000259" key="4">
    <source>
        <dbReference type="Pfam" id="PF25919"/>
    </source>
</evidence>
<dbReference type="RefSeq" id="WP_170124128.1">
    <property type="nucleotide sequence ID" value="NZ_CAWNXA010000015.1"/>
</dbReference>
<sequence length="445" mass="48228">MNKKTLMALSLVVAAGAGGGWWYAQSMTPHKHQLVKMTDEQGKVYYTCPMHPQVKQGEPGNCPICGMKLVKREDKPADAAMSDEREVLYWYDPMRPDQHFDAPGKSPFMDMELVPKYADEAGMGMSGSTVVEIDPRMAQNLGMRTAEVKTGTFWQRVDAVGSVAVDENRIAVVEARAAGWVERLDVRAVGDTVRAGQVVAGIYSPELLAAQEELALARKLDDPTLIGAAQTRLKLLNASTSGRPQRQTLIAAPQSGVVTELMVRQGAQVTPGMPLLKLADLSKVWILVEVPEAQASWVMAGKPAQARLKSQPGQVFEGTVDYVYPLLDTQTRTLRARLAFDNADGTLKPGMYAEVTVFGGAKRGVTLVPSEAVIRTGTRNVVLVAEREGRYRPVEVVLGPERQEEIVVVDGLEPGQQVVTSGQFLIDSEASLLGAYNRIGAGSTP</sequence>
<dbReference type="Pfam" id="PF25975">
    <property type="entry name" value="CzcB_C"/>
    <property type="match status" value="1"/>
</dbReference>
<feature type="domain" description="Heavy metal binding" evidence="3">
    <location>
        <begin position="89"/>
        <end position="116"/>
    </location>
</feature>
<gene>
    <name evidence="7" type="ORF">C8D93_11518</name>
</gene>